<evidence type="ECO:0000313" key="7">
    <source>
        <dbReference type="Proteomes" id="UP000199202"/>
    </source>
</evidence>
<dbReference type="InterPro" id="IPR023753">
    <property type="entry name" value="FAD/NAD-binding_dom"/>
</dbReference>
<evidence type="ECO:0000313" key="6">
    <source>
        <dbReference type="EMBL" id="SDH07966.1"/>
    </source>
</evidence>
<evidence type="ECO:0000256" key="1">
    <source>
        <dbReference type="ARBA" id="ARBA00006442"/>
    </source>
</evidence>
<gene>
    <name evidence="6" type="ORF">SAMN05421869_101412</name>
</gene>
<evidence type="ECO:0000259" key="5">
    <source>
        <dbReference type="Pfam" id="PF07992"/>
    </source>
</evidence>
<dbReference type="SUPFAM" id="SSF51905">
    <property type="entry name" value="FAD/NAD(P)-binding domain"/>
    <property type="match status" value="1"/>
</dbReference>
<dbReference type="PANTHER" id="PTHR43735:SF3">
    <property type="entry name" value="FERROPTOSIS SUPPRESSOR PROTEIN 1"/>
    <property type="match status" value="1"/>
</dbReference>
<sequence>MVENAAARPRVVVLGGGYGGFKAAKLLDDVADVTLVDPSDAFMLNVAALRALVQPEWLDRIFLPYRRLLNHGRFLRDRAVAVDGRQVTLASGQRLEPDYLVLATGSSYPFPAKSDVPDAEQSKARTRDAHAALAGADRVLLVGAGPVGLELAGEIKSSFPGKHVILADVSPDILPGAYDQELREELRRQLTDLGVELKLGSPLRDLPSTPPATAGPVAVATEAGDKLTADIWFRCFGVTPRTDYLRGALAEALDERGYVRVDEHLRVRGQDRVFAIGDIADADLNMAGFAGAQGELVAANIRALITGEGEPAAYERWPTVILVPLGPEGGAGQLPGQDGIAGPETVSEIKGRAMLVEHSASLFDAPDPAAAS</sequence>
<dbReference type="GO" id="GO:0005737">
    <property type="term" value="C:cytoplasm"/>
    <property type="evidence" value="ECO:0007669"/>
    <property type="project" value="TreeGrafter"/>
</dbReference>
<evidence type="ECO:0000256" key="4">
    <source>
        <dbReference type="ARBA" id="ARBA00023002"/>
    </source>
</evidence>
<dbReference type="RefSeq" id="WP_090928437.1">
    <property type="nucleotide sequence ID" value="NZ_FNDJ01000001.1"/>
</dbReference>
<dbReference type="Gene3D" id="3.50.50.100">
    <property type="match status" value="1"/>
</dbReference>
<dbReference type="PANTHER" id="PTHR43735">
    <property type="entry name" value="APOPTOSIS-INDUCING FACTOR 1"/>
    <property type="match status" value="1"/>
</dbReference>
<dbReference type="PRINTS" id="PR00469">
    <property type="entry name" value="PNDRDTASEII"/>
</dbReference>
<dbReference type="PRINTS" id="PR00368">
    <property type="entry name" value="FADPNR"/>
</dbReference>
<dbReference type="AlphaFoldDB" id="A0A1G7ZHE3"/>
<accession>A0A1G7ZHE3</accession>
<dbReference type="STRING" id="633440.SAMN05421869_101412"/>
<evidence type="ECO:0000256" key="3">
    <source>
        <dbReference type="ARBA" id="ARBA00022827"/>
    </source>
</evidence>
<keyword evidence="2" id="KW-0285">Flavoprotein</keyword>
<keyword evidence="3" id="KW-0274">FAD</keyword>
<reference evidence="6 7" key="1">
    <citation type="submission" date="2016-10" db="EMBL/GenBank/DDBJ databases">
        <authorList>
            <person name="de Groot N.N."/>
        </authorList>
    </citation>
    <scope>NUCLEOTIDE SEQUENCE [LARGE SCALE GENOMIC DNA]</scope>
    <source>
        <strain evidence="6 7">CGMCC 4.6533</strain>
    </source>
</reference>
<organism evidence="6 7">
    <name type="scientific">Nonomuraea jiangxiensis</name>
    <dbReference type="NCBI Taxonomy" id="633440"/>
    <lineage>
        <taxon>Bacteria</taxon>
        <taxon>Bacillati</taxon>
        <taxon>Actinomycetota</taxon>
        <taxon>Actinomycetes</taxon>
        <taxon>Streptosporangiales</taxon>
        <taxon>Streptosporangiaceae</taxon>
        <taxon>Nonomuraea</taxon>
    </lineage>
</organism>
<dbReference type="Pfam" id="PF07992">
    <property type="entry name" value="Pyr_redox_2"/>
    <property type="match status" value="1"/>
</dbReference>
<dbReference type="InterPro" id="IPR036188">
    <property type="entry name" value="FAD/NAD-bd_sf"/>
</dbReference>
<dbReference type="Proteomes" id="UP000199202">
    <property type="component" value="Unassembled WGS sequence"/>
</dbReference>
<proteinExistence type="inferred from homology"/>
<dbReference type="GO" id="GO:0050660">
    <property type="term" value="F:flavin adenine dinucleotide binding"/>
    <property type="evidence" value="ECO:0007669"/>
    <property type="project" value="TreeGrafter"/>
</dbReference>
<name>A0A1G7ZHE3_9ACTN</name>
<keyword evidence="4" id="KW-0560">Oxidoreductase</keyword>
<keyword evidence="7" id="KW-1185">Reference proteome</keyword>
<protein>
    <submittedName>
        <fullName evidence="6">NADH dehydrogenase, FAD-containing subunit</fullName>
    </submittedName>
</protein>
<evidence type="ECO:0000256" key="2">
    <source>
        <dbReference type="ARBA" id="ARBA00022630"/>
    </source>
</evidence>
<comment type="similarity">
    <text evidence="1">Belongs to the FAD-dependent oxidoreductase family.</text>
</comment>
<dbReference type="GO" id="GO:0004174">
    <property type="term" value="F:electron-transferring-flavoprotein dehydrogenase activity"/>
    <property type="evidence" value="ECO:0007669"/>
    <property type="project" value="TreeGrafter"/>
</dbReference>
<dbReference type="EMBL" id="FNDJ01000001">
    <property type="protein sequence ID" value="SDH07966.1"/>
    <property type="molecule type" value="Genomic_DNA"/>
</dbReference>
<feature type="domain" description="FAD/NAD(P)-binding" evidence="5">
    <location>
        <begin position="10"/>
        <end position="293"/>
    </location>
</feature>
<dbReference type="OrthoDB" id="3248171at2"/>